<dbReference type="AlphaFoldDB" id="A0A9P3LIF2"/>
<dbReference type="GO" id="GO:0016747">
    <property type="term" value="F:acyltransferase activity, transferring groups other than amino-acyl groups"/>
    <property type="evidence" value="ECO:0007669"/>
    <property type="project" value="InterPro"/>
</dbReference>
<feature type="domain" description="N-acetyltransferase" evidence="1">
    <location>
        <begin position="64"/>
        <end position="200"/>
    </location>
</feature>
<dbReference type="EMBL" id="BPQB01000050">
    <property type="protein sequence ID" value="GJE95604.1"/>
    <property type="molecule type" value="Genomic_DNA"/>
</dbReference>
<dbReference type="InterPro" id="IPR016181">
    <property type="entry name" value="Acyl_CoA_acyltransferase"/>
</dbReference>
<dbReference type="PANTHER" id="PTHR42791:SF1">
    <property type="entry name" value="N-ACETYLTRANSFERASE DOMAIN-CONTAINING PROTEIN"/>
    <property type="match status" value="1"/>
</dbReference>
<name>A0A9P3LIF2_9APHY</name>
<dbReference type="SUPFAM" id="SSF55729">
    <property type="entry name" value="Acyl-CoA N-acyltransferases (Nat)"/>
    <property type="match status" value="1"/>
</dbReference>
<dbReference type="PANTHER" id="PTHR42791">
    <property type="entry name" value="GNAT FAMILY ACETYLTRANSFERASE"/>
    <property type="match status" value="1"/>
</dbReference>
<dbReference type="InterPro" id="IPR052523">
    <property type="entry name" value="Trichothecene_AcTrans"/>
</dbReference>
<protein>
    <recommendedName>
        <fullName evidence="1">N-acetyltransferase domain-containing protein</fullName>
    </recommendedName>
</protein>
<keyword evidence="3" id="KW-1185">Reference proteome</keyword>
<organism evidence="2 3">
    <name type="scientific">Phanerochaete sordida</name>
    <dbReference type="NCBI Taxonomy" id="48140"/>
    <lineage>
        <taxon>Eukaryota</taxon>
        <taxon>Fungi</taxon>
        <taxon>Dikarya</taxon>
        <taxon>Basidiomycota</taxon>
        <taxon>Agaricomycotina</taxon>
        <taxon>Agaricomycetes</taxon>
        <taxon>Polyporales</taxon>
        <taxon>Phanerochaetaceae</taxon>
        <taxon>Phanerochaete</taxon>
    </lineage>
</organism>
<evidence type="ECO:0000313" key="2">
    <source>
        <dbReference type="EMBL" id="GJE95604.1"/>
    </source>
</evidence>
<gene>
    <name evidence="2" type="ORF">PsYK624_117900</name>
</gene>
<reference evidence="2 3" key="1">
    <citation type="submission" date="2021-08" db="EMBL/GenBank/DDBJ databases">
        <title>Draft Genome Sequence of Phanerochaete sordida strain YK-624.</title>
        <authorList>
            <person name="Mori T."/>
            <person name="Dohra H."/>
            <person name="Suzuki T."/>
            <person name="Kawagishi H."/>
            <person name="Hirai H."/>
        </authorList>
    </citation>
    <scope>NUCLEOTIDE SEQUENCE [LARGE SCALE GENOMIC DNA]</scope>
    <source>
        <strain evidence="2 3">YK-624</strain>
    </source>
</reference>
<dbReference type="PROSITE" id="PS51186">
    <property type="entry name" value="GNAT"/>
    <property type="match status" value="1"/>
</dbReference>
<dbReference type="OrthoDB" id="2744543at2759"/>
<sequence length="207" mass="23535">MRSIAHDPLNLYLYNTPDDYKYRARWQVGRKVKLFVQYCHAVYSGTAWTVNHGDSIMLLADPTLEERPLNKILSRFVTWIVRLINWYCLSAEQQKRTAELISGMQNTFEAFLGESMSHILEIDHLATAPECQHRGYATALVQLAAALADARGVQLELTSSHPANRHFYQSLGFKFLHTFYVGAENTSWAGAPVSIDLMVRDPKDIST</sequence>
<evidence type="ECO:0000313" key="3">
    <source>
        <dbReference type="Proteomes" id="UP000703269"/>
    </source>
</evidence>
<accession>A0A9P3LIF2</accession>
<dbReference type="Pfam" id="PF13508">
    <property type="entry name" value="Acetyltransf_7"/>
    <property type="match status" value="1"/>
</dbReference>
<dbReference type="Proteomes" id="UP000703269">
    <property type="component" value="Unassembled WGS sequence"/>
</dbReference>
<dbReference type="InterPro" id="IPR000182">
    <property type="entry name" value="GNAT_dom"/>
</dbReference>
<evidence type="ECO:0000259" key="1">
    <source>
        <dbReference type="PROSITE" id="PS51186"/>
    </source>
</evidence>
<dbReference type="Gene3D" id="3.40.630.30">
    <property type="match status" value="1"/>
</dbReference>
<comment type="caution">
    <text evidence="2">The sequence shown here is derived from an EMBL/GenBank/DDBJ whole genome shotgun (WGS) entry which is preliminary data.</text>
</comment>
<proteinExistence type="predicted"/>